<accession>A0A953JB18</accession>
<feature type="transmembrane region" description="Helical" evidence="1">
    <location>
        <begin position="29"/>
        <end position="49"/>
    </location>
</feature>
<reference evidence="2" key="2">
    <citation type="submission" date="2021-08" db="EMBL/GenBank/DDBJ databases">
        <authorList>
            <person name="Dalcin Martins P."/>
        </authorList>
    </citation>
    <scope>NUCLEOTIDE SEQUENCE</scope>
    <source>
        <strain evidence="2">MAG_39</strain>
    </source>
</reference>
<evidence type="ECO:0000313" key="2">
    <source>
        <dbReference type="EMBL" id="MBZ0154626.1"/>
    </source>
</evidence>
<gene>
    <name evidence="2" type="ORF">K8I29_00235</name>
</gene>
<dbReference type="AlphaFoldDB" id="A0A953JB18"/>
<protein>
    <submittedName>
        <fullName evidence="2">Uncharacterized protein</fullName>
    </submittedName>
</protein>
<sequence>MSIVLLITFFTFLLNLPFGYIRKHSRRFSLKWFLCVHVPVPLVIAARLLAHTDYRYVPLFFLAALAGQWYGGRITLNG</sequence>
<evidence type="ECO:0000256" key="1">
    <source>
        <dbReference type="SAM" id="Phobius"/>
    </source>
</evidence>
<feature type="transmembrane region" description="Helical" evidence="1">
    <location>
        <begin position="56"/>
        <end position="72"/>
    </location>
</feature>
<keyword evidence="1" id="KW-0472">Membrane</keyword>
<proteinExistence type="predicted"/>
<evidence type="ECO:0000313" key="3">
    <source>
        <dbReference type="Proteomes" id="UP000705867"/>
    </source>
</evidence>
<keyword evidence="1" id="KW-0812">Transmembrane</keyword>
<keyword evidence="1" id="KW-1133">Transmembrane helix</keyword>
<dbReference type="Proteomes" id="UP000705867">
    <property type="component" value="Unassembled WGS sequence"/>
</dbReference>
<reference evidence="2" key="1">
    <citation type="journal article" date="2021" name="bioRxiv">
        <title>Unraveling nitrogen, sulfur and carbon metabolic pathways and microbial community transcriptional responses to substrate deprivation and toxicity stresses in a bioreactor mimicking anoxic brackish coastal sediment conditions.</title>
        <authorList>
            <person name="Martins P.D."/>
            <person name="Echeveste M.J."/>
            <person name="Arshad A."/>
            <person name="Kurth J."/>
            <person name="Ouboter H."/>
            <person name="Jetten M.S.M."/>
            <person name="Welte C.U."/>
        </authorList>
    </citation>
    <scope>NUCLEOTIDE SEQUENCE</scope>
    <source>
        <strain evidence="2">MAG_39</strain>
    </source>
</reference>
<comment type="caution">
    <text evidence="2">The sequence shown here is derived from an EMBL/GenBank/DDBJ whole genome shotgun (WGS) entry which is preliminary data.</text>
</comment>
<name>A0A953JB18_9BACT</name>
<dbReference type="EMBL" id="JAIOIV010000004">
    <property type="protein sequence ID" value="MBZ0154626.1"/>
    <property type="molecule type" value="Genomic_DNA"/>
</dbReference>
<organism evidence="2 3">
    <name type="scientific">Candidatus Nitrobium versatile</name>
    <dbReference type="NCBI Taxonomy" id="2884831"/>
    <lineage>
        <taxon>Bacteria</taxon>
        <taxon>Pseudomonadati</taxon>
        <taxon>Nitrospirota</taxon>
        <taxon>Nitrospiria</taxon>
        <taxon>Nitrospirales</taxon>
        <taxon>Nitrospiraceae</taxon>
        <taxon>Candidatus Nitrobium</taxon>
    </lineage>
</organism>